<keyword evidence="2" id="KW-1185">Reference proteome</keyword>
<dbReference type="OrthoDB" id="6182044at2"/>
<dbReference type="AlphaFoldDB" id="A0A1L6FFN0"/>
<dbReference type="RefSeq" id="WP_075149028.1">
    <property type="nucleotide sequence ID" value="NZ_CP018839.1"/>
</dbReference>
<evidence type="ECO:0000313" key="1">
    <source>
        <dbReference type="EMBL" id="APR05709.1"/>
    </source>
</evidence>
<evidence type="ECO:0000313" key="2">
    <source>
        <dbReference type="Proteomes" id="UP000185739"/>
    </source>
</evidence>
<proteinExistence type="predicted"/>
<protein>
    <submittedName>
        <fullName evidence="1">Uncharacterized protein</fullName>
    </submittedName>
</protein>
<dbReference type="KEGG" id="tcl:Tchl_2886"/>
<accession>A0A1L6FFN0</accession>
<name>A0A1L6FFN0_9RHOO</name>
<sequence length="134" mass="14913">MMISEFQGLLEAARRQAEPQRLLFVFARAELPEDATPEQKRRFERGQGGTLAPVMFVDKKTDEIQSFAELVEESRHMGQLWDVVFVGCLGGQGSQEPSDEATQQALEAMIKSIQGGIVSHLLAYRADGEQLQFG</sequence>
<dbReference type="EMBL" id="CP018839">
    <property type="protein sequence ID" value="APR05709.1"/>
    <property type="molecule type" value="Genomic_DNA"/>
</dbReference>
<organism evidence="1 2">
    <name type="scientific">Thauera chlorobenzoica</name>
    <dbReference type="NCBI Taxonomy" id="96773"/>
    <lineage>
        <taxon>Bacteria</taxon>
        <taxon>Pseudomonadati</taxon>
        <taxon>Pseudomonadota</taxon>
        <taxon>Betaproteobacteria</taxon>
        <taxon>Rhodocyclales</taxon>
        <taxon>Zoogloeaceae</taxon>
        <taxon>Thauera</taxon>
    </lineage>
</organism>
<reference evidence="1 2" key="1">
    <citation type="submission" date="2016-12" db="EMBL/GenBank/DDBJ databases">
        <title>Complete genome sequence of Thauera chlorobenzoica, a Betaproteobacterium degrading haloaromatics anaerobically to CO2 and halides.</title>
        <authorList>
            <person name="Goris T."/>
            <person name="Mergelsberg M."/>
            <person name="Boll M."/>
        </authorList>
    </citation>
    <scope>NUCLEOTIDE SEQUENCE [LARGE SCALE GENOMIC DNA]</scope>
    <source>
        <strain evidence="1 2">3CB1</strain>
    </source>
</reference>
<gene>
    <name evidence="1" type="ORF">Tchl_2886</name>
</gene>
<dbReference type="Proteomes" id="UP000185739">
    <property type="component" value="Chromosome"/>
</dbReference>